<dbReference type="EMBL" id="VSSQ01010013">
    <property type="protein sequence ID" value="MPM43196.1"/>
    <property type="molecule type" value="Genomic_DNA"/>
</dbReference>
<reference evidence="1" key="1">
    <citation type="submission" date="2019-08" db="EMBL/GenBank/DDBJ databases">
        <authorList>
            <person name="Kucharzyk K."/>
            <person name="Murdoch R.W."/>
            <person name="Higgins S."/>
            <person name="Loffler F."/>
        </authorList>
    </citation>
    <scope>NUCLEOTIDE SEQUENCE</scope>
</reference>
<evidence type="ECO:0000313" key="1">
    <source>
        <dbReference type="EMBL" id="MPM43196.1"/>
    </source>
</evidence>
<proteinExistence type="predicted"/>
<sequence length="106" mass="12364">MKLSKYEQETIICYNEEETTASVYTYNNKLIKKLKRLSEKYPDKVKPERPEHRGAVSYLVPKRCVSVREPYSDQRRKADSIRAKAAEICPPDRSIRSKMNSERAPA</sequence>
<evidence type="ECO:0008006" key="2">
    <source>
        <dbReference type="Google" id="ProtNLM"/>
    </source>
</evidence>
<name>A0A644ZR10_9ZZZZ</name>
<gene>
    <name evidence="1" type="ORF">SDC9_89869</name>
</gene>
<protein>
    <recommendedName>
        <fullName evidence="2">Immunoglobulin</fullName>
    </recommendedName>
</protein>
<dbReference type="AlphaFoldDB" id="A0A644ZR10"/>
<organism evidence="1">
    <name type="scientific">bioreactor metagenome</name>
    <dbReference type="NCBI Taxonomy" id="1076179"/>
    <lineage>
        <taxon>unclassified sequences</taxon>
        <taxon>metagenomes</taxon>
        <taxon>ecological metagenomes</taxon>
    </lineage>
</organism>
<accession>A0A644ZR10</accession>
<comment type="caution">
    <text evidence="1">The sequence shown here is derived from an EMBL/GenBank/DDBJ whole genome shotgun (WGS) entry which is preliminary data.</text>
</comment>